<dbReference type="Pfam" id="PF25011">
    <property type="entry name" value="VSR_TRX"/>
    <property type="match status" value="1"/>
</dbReference>
<dbReference type="GO" id="GO:0000139">
    <property type="term" value="C:Golgi membrane"/>
    <property type="evidence" value="ECO:0007669"/>
    <property type="project" value="UniProtKB-SubCell"/>
</dbReference>
<organism evidence="21 22">
    <name type="scientific">Triticum turgidum subsp. durum</name>
    <name type="common">Durum wheat</name>
    <name type="synonym">Triticum durum</name>
    <dbReference type="NCBI Taxonomy" id="4567"/>
    <lineage>
        <taxon>Eukaryota</taxon>
        <taxon>Viridiplantae</taxon>
        <taxon>Streptophyta</taxon>
        <taxon>Embryophyta</taxon>
        <taxon>Tracheophyta</taxon>
        <taxon>Spermatophyta</taxon>
        <taxon>Magnoliopsida</taxon>
        <taxon>Liliopsida</taxon>
        <taxon>Poales</taxon>
        <taxon>Poaceae</taxon>
        <taxon>BOP clade</taxon>
        <taxon>Pooideae</taxon>
        <taxon>Triticodae</taxon>
        <taxon>Triticeae</taxon>
        <taxon>Triticinae</taxon>
        <taxon>Triticum</taxon>
    </lineage>
</organism>
<keyword evidence="15" id="KW-0968">Cytoplasmic vesicle</keyword>
<protein>
    <recommendedName>
        <fullName evidence="20">EGF-like calcium-binding domain-containing protein</fullName>
    </recommendedName>
</protein>
<dbReference type="InterPro" id="IPR003137">
    <property type="entry name" value="PA_domain"/>
</dbReference>
<dbReference type="Gene3D" id="2.10.25.10">
    <property type="entry name" value="Laminin"/>
    <property type="match status" value="1"/>
</dbReference>
<keyword evidence="10 18" id="KW-1133">Transmembrane helix</keyword>
<dbReference type="Pfam" id="PF12662">
    <property type="entry name" value="cEGF"/>
    <property type="match status" value="1"/>
</dbReference>
<dbReference type="GO" id="GO:0005509">
    <property type="term" value="F:calcium ion binding"/>
    <property type="evidence" value="ECO:0007669"/>
    <property type="project" value="InterPro"/>
</dbReference>
<evidence type="ECO:0000256" key="15">
    <source>
        <dbReference type="ARBA" id="ARBA00023329"/>
    </source>
</evidence>
<dbReference type="AlphaFoldDB" id="A0A9R0S8J3"/>
<dbReference type="Gene3D" id="3.50.30.30">
    <property type="match status" value="1"/>
</dbReference>
<gene>
    <name evidence="21" type="ORF">TRITD_4Av1G070860</name>
</gene>
<comment type="similarity">
    <text evidence="2">Belongs to the VSR (BP-80) family.</text>
</comment>
<proteinExistence type="inferred from homology"/>
<evidence type="ECO:0000256" key="14">
    <source>
        <dbReference type="ARBA" id="ARBA00023180"/>
    </source>
</evidence>
<dbReference type="EMBL" id="LT934117">
    <property type="protein sequence ID" value="VAH90715.1"/>
    <property type="molecule type" value="Genomic_DNA"/>
</dbReference>
<sequence length="563" mass="62639">MMGPVWWAVLVLLAMADAVAGRFVVEKNSVQVTSPDSLKGKYECAIGNFGLPQYGGTLQGWVVYPKDNKQACKEFDVSFKGHKSGARPNFVLIDRGECFFTTKAWNAQLAGAAAILVVDSKDEPLITMDNPEDTGTKHLENITIPSVLITKKLGEDLKKSAENGDMVSVLLDWRESLPHPDERVEYEFWTNSNDECGPKCDMQMDFVKSFRGTAQVLEQKGYTQFTPHYITWYCPEAFTVSKQCKSQCINHGRYCAPDPEQDFSKGYDGKDVVVQNLHQVCVFKVANDTGKPWLWWDYVHDFAIRCPMKEKKYTHECASHVIKSLGLDMDKINKCVGDPEADEENPILKAEQDAQIGHGKRGDVTILPTLVVNNRQYRGKLDKGAVLKFVGDGYTNCEASGVGRCEINNGGCWKETKNGKTISACSHEESEGCKCPQGFKGDGVKSCEDIDECKAKSACQCNGCSCENTWGSYECSCGGNNMLYMREQDTCISKQAASSVGWSFMWVIFFGLVFAGVGAYAVYKYRLRSYMDSEIRAIMAQYMPLDSQEGANQQQHVAHAGDI</sequence>
<dbReference type="GO" id="GO:0015031">
    <property type="term" value="P:protein transport"/>
    <property type="evidence" value="ECO:0007669"/>
    <property type="project" value="UniProtKB-KW"/>
</dbReference>
<keyword evidence="13" id="KW-1015">Disulfide bond</keyword>
<evidence type="ECO:0000256" key="11">
    <source>
        <dbReference type="ARBA" id="ARBA00023034"/>
    </source>
</evidence>
<evidence type="ECO:0000256" key="16">
    <source>
        <dbReference type="ARBA" id="ARBA00029430"/>
    </source>
</evidence>
<dbReference type="PANTHER" id="PTHR22702">
    <property type="entry name" value="PROTEASE-ASSOCIATED DOMAIN-CONTAINING PROTEIN"/>
    <property type="match status" value="1"/>
</dbReference>
<feature type="chain" id="PRO_5040324224" description="EGF-like calcium-binding domain-containing protein" evidence="19">
    <location>
        <begin position="22"/>
        <end position="563"/>
    </location>
</feature>
<dbReference type="SMART" id="SM00179">
    <property type="entry name" value="EGF_CA"/>
    <property type="match status" value="1"/>
</dbReference>
<evidence type="ECO:0000256" key="3">
    <source>
        <dbReference type="ARBA" id="ARBA00022448"/>
    </source>
</evidence>
<keyword evidence="7" id="KW-0677">Repeat</keyword>
<evidence type="ECO:0000256" key="5">
    <source>
        <dbReference type="ARBA" id="ARBA00022692"/>
    </source>
</evidence>
<dbReference type="Proteomes" id="UP000324705">
    <property type="component" value="Chromosome 4A"/>
</dbReference>
<evidence type="ECO:0000256" key="1">
    <source>
        <dbReference type="ARBA" id="ARBA00004614"/>
    </source>
</evidence>
<dbReference type="PROSITE" id="PS01187">
    <property type="entry name" value="EGF_CA"/>
    <property type="match status" value="1"/>
</dbReference>
<dbReference type="PANTHER" id="PTHR22702:SF1">
    <property type="entry name" value="PROTEASE-ASSOCIATED DOMAIN-CONTAINING PROTEIN 1"/>
    <property type="match status" value="1"/>
</dbReference>
<dbReference type="CDD" id="cd00054">
    <property type="entry name" value="EGF_CA"/>
    <property type="match status" value="1"/>
</dbReference>
<dbReference type="FunFam" id="3.50.30.30:FF:000001">
    <property type="entry name" value="Vacuolar-sorting receptor 1"/>
    <property type="match status" value="1"/>
</dbReference>
<keyword evidence="12 18" id="KW-0472">Membrane</keyword>
<evidence type="ECO:0000256" key="17">
    <source>
        <dbReference type="ARBA" id="ARBA00043947"/>
    </source>
</evidence>
<dbReference type="InterPro" id="IPR026823">
    <property type="entry name" value="cEGF"/>
</dbReference>
<dbReference type="InterPro" id="IPR046450">
    <property type="entry name" value="PA_dom_sf"/>
</dbReference>
<name>A0A9R0S8J3_TRITD</name>
<evidence type="ECO:0000256" key="2">
    <source>
        <dbReference type="ARBA" id="ARBA00007038"/>
    </source>
</evidence>
<keyword evidence="22" id="KW-1185">Reference proteome</keyword>
<keyword evidence="9" id="KW-0653">Protein transport</keyword>
<feature type="signal peptide" evidence="19">
    <location>
        <begin position="1"/>
        <end position="21"/>
    </location>
</feature>
<keyword evidence="6 19" id="KW-0732">Signal</keyword>
<dbReference type="Pfam" id="PF02225">
    <property type="entry name" value="PA"/>
    <property type="match status" value="1"/>
</dbReference>
<evidence type="ECO:0000256" key="7">
    <source>
        <dbReference type="ARBA" id="ARBA00022737"/>
    </source>
</evidence>
<dbReference type="Gramene" id="TRITD4Av1G070860.6">
    <property type="protein sequence ID" value="TRITD4Av1G070860.6"/>
    <property type="gene ID" value="TRITD4Av1G070860"/>
</dbReference>
<evidence type="ECO:0000256" key="6">
    <source>
        <dbReference type="ARBA" id="ARBA00022729"/>
    </source>
</evidence>
<comment type="subcellular location">
    <subcellularLocation>
        <location evidence="16">Cytoplasmic vesicle</location>
        <location evidence="16">Clathrin-coated vesicle membrane</location>
        <topology evidence="16">Single-pass type I membrane protein</topology>
    </subcellularLocation>
    <subcellularLocation>
        <location evidence="1">Golgi apparatus membrane</location>
        <topology evidence="1">Single-pass type I membrane protein</topology>
    </subcellularLocation>
    <subcellularLocation>
        <location evidence="17">Prevacuolar compartment membrane</location>
        <topology evidence="17">Single-pass type I membrane protein</topology>
    </subcellularLocation>
</comment>
<keyword evidence="11" id="KW-0333">Golgi apparatus</keyword>
<evidence type="ECO:0000256" key="19">
    <source>
        <dbReference type="SAM" id="SignalP"/>
    </source>
</evidence>
<evidence type="ECO:0000256" key="10">
    <source>
        <dbReference type="ARBA" id="ARBA00022989"/>
    </source>
</evidence>
<dbReference type="GO" id="GO:0030665">
    <property type="term" value="C:clathrin-coated vesicle membrane"/>
    <property type="evidence" value="ECO:0007669"/>
    <property type="project" value="UniProtKB-SubCell"/>
</dbReference>
<keyword evidence="14" id="KW-0325">Glycoprotein</keyword>
<accession>A0A9R0S8J3</accession>
<dbReference type="InterPro" id="IPR018097">
    <property type="entry name" value="EGF_Ca-bd_CS"/>
</dbReference>
<evidence type="ECO:0000313" key="22">
    <source>
        <dbReference type="Proteomes" id="UP000324705"/>
    </source>
</evidence>
<keyword evidence="4" id="KW-0245">EGF-like domain</keyword>
<evidence type="ECO:0000256" key="8">
    <source>
        <dbReference type="ARBA" id="ARBA00022837"/>
    </source>
</evidence>
<evidence type="ECO:0000256" key="18">
    <source>
        <dbReference type="SAM" id="Phobius"/>
    </source>
</evidence>
<evidence type="ECO:0000256" key="12">
    <source>
        <dbReference type="ARBA" id="ARBA00023136"/>
    </source>
</evidence>
<keyword evidence="3" id="KW-0813">Transport</keyword>
<evidence type="ECO:0000313" key="21">
    <source>
        <dbReference type="EMBL" id="VAH90715.1"/>
    </source>
</evidence>
<dbReference type="InterPro" id="IPR001881">
    <property type="entry name" value="EGF-like_Ca-bd_dom"/>
</dbReference>
<feature type="domain" description="EGF-like calcium-binding" evidence="20">
    <location>
        <begin position="449"/>
        <end position="492"/>
    </location>
</feature>
<feature type="transmembrane region" description="Helical" evidence="18">
    <location>
        <begin position="500"/>
        <end position="523"/>
    </location>
</feature>
<evidence type="ECO:0000256" key="13">
    <source>
        <dbReference type="ARBA" id="ARBA00023157"/>
    </source>
</evidence>
<evidence type="ECO:0000256" key="9">
    <source>
        <dbReference type="ARBA" id="ARBA00022927"/>
    </source>
</evidence>
<evidence type="ECO:0000256" key="4">
    <source>
        <dbReference type="ARBA" id="ARBA00022536"/>
    </source>
</evidence>
<keyword evidence="5 18" id="KW-0812">Transmembrane</keyword>
<dbReference type="SUPFAM" id="SSF52025">
    <property type="entry name" value="PA domain"/>
    <property type="match status" value="1"/>
</dbReference>
<reference evidence="21 22" key="1">
    <citation type="submission" date="2017-09" db="EMBL/GenBank/DDBJ databases">
        <authorList>
            <consortium name="International Durum Wheat Genome Sequencing Consortium (IDWGSC)"/>
            <person name="Milanesi L."/>
        </authorList>
    </citation>
    <scope>NUCLEOTIDE SEQUENCE [LARGE SCALE GENOMIC DNA]</scope>
    <source>
        <strain evidence="22">cv. Svevo</strain>
    </source>
</reference>
<keyword evidence="8" id="KW-0106">Calcium</keyword>
<dbReference type="InterPro" id="IPR056858">
    <property type="entry name" value="VSR_TRX"/>
</dbReference>
<evidence type="ECO:0000259" key="20">
    <source>
        <dbReference type="SMART" id="SM00179"/>
    </source>
</evidence>
<dbReference type="CDD" id="cd02125">
    <property type="entry name" value="PA_VSR"/>
    <property type="match status" value="1"/>
</dbReference>